<dbReference type="PRINTS" id="PR00455">
    <property type="entry name" value="HTHTETR"/>
</dbReference>
<accession>A0A160T9S5</accession>
<proteinExistence type="predicted"/>
<protein>
    <submittedName>
        <fullName evidence="5">Quorum-sensing regulator of virulence HapR</fullName>
    </submittedName>
</protein>
<dbReference type="SUPFAM" id="SSF46689">
    <property type="entry name" value="Homeodomain-like"/>
    <property type="match status" value="1"/>
</dbReference>
<evidence type="ECO:0000256" key="3">
    <source>
        <dbReference type="ARBA" id="ARBA00023163"/>
    </source>
</evidence>
<dbReference type="PANTHER" id="PTHR30055">
    <property type="entry name" value="HTH-TYPE TRANSCRIPTIONAL REGULATOR RUTR"/>
    <property type="match status" value="1"/>
</dbReference>
<name>A0A160T9S5_9ZZZZ</name>
<dbReference type="InterPro" id="IPR001647">
    <property type="entry name" value="HTH_TetR"/>
</dbReference>
<gene>
    <name evidence="5" type="ORF">MGWOODY_Tha1601</name>
</gene>
<dbReference type="Pfam" id="PF00440">
    <property type="entry name" value="TetR_N"/>
    <property type="match status" value="1"/>
</dbReference>
<feature type="domain" description="HTH tetR-type" evidence="4">
    <location>
        <begin position="14"/>
        <end position="74"/>
    </location>
</feature>
<keyword evidence="2" id="KW-0238">DNA-binding</keyword>
<dbReference type="AlphaFoldDB" id="A0A160T9S5"/>
<evidence type="ECO:0000256" key="2">
    <source>
        <dbReference type="ARBA" id="ARBA00023125"/>
    </source>
</evidence>
<evidence type="ECO:0000256" key="1">
    <source>
        <dbReference type="ARBA" id="ARBA00023015"/>
    </source>
</evidence>
<keyword evidence="1" id="KW-0805">Transcription regulation</keyword>
<dbReference type="GO" id="GO:0000976">
    <property type="term" value="F:transcription cis-regulatory region binding"/>
    <property type="evidence" value="ECO:0007669"/>
    <property type="project" value="TreeGrafter"/>
</dbReference>
<sequence>MPAAVEGRRRLQPDERKKLLLNDAIEVFARRGIGRGGHTEIAQQAGVSVATVFNYFNTREALVGAVLDEVESFLLNLAERVYEDAENPVDGIKNHIQAFLRACEENSNYIKVWLEWSASVREDTWPRYIEFQTRLLEIITAQVELAIKEGLLIDGLAPIERARWAIGNAHMLVSMVFSPMGKPDGMEEMVERGFNHIIGIRES</sequence>
<reference evidence="5" key="1">
    <citation type="submission" date="2015-10" db="EMBL/GenBank/DDBJ databases">
        <authorList>
            <person name="Gilbert D.G."/>
        </authorList>
    </citation>
    <scope>NUCLEOTIDE SEQUENCE</scope>
</reference>
<evidence type="ECO:0000259" key="4">
    <source>
        <dbReference type="PROSITE" id="PS50977"/>
    </source>
</evidence>
<evidence type="ECO:0000313" key="5">
    <source>
        <dbReference type="EMBL" id="CUS40950.1"/>
    </source>
</evidence>
<dbReference type="PANTHER" id="PTHR30055:SF234">
    <property type="entry name" value="HTH-TYPE TRANSCRIPTIONAL REGULATOR BETI"/>
    <property type="match status" value="1"/>
</dbReference>
<organism evidence="5">
    <name type="scientific">hydrothermal vent metagenome</name>
    <dbReference type="NCBI Taxonomy" id="652676"/>
    <lineage>
        <taxon>unclassified sequences</taxon>
        <taxon>metagenomes</taxon>
        <taxon>ecological metagenomes</taxon>
    </lineage>
</organism>
<dbReference type="SUPFAM" id="SSF48498">
    <property type="entry name" value="Tetracyclin repressor-like, C-terminal domain"/>
    <property type="match status" value="1"/>
</dbReference>
<dbReference type="InterPro" id="IPR036271">
    <property type="entry name" value="Tet_transcr_reg_TetR-rel_C_sf"/>
</dbReference>
<dbReference type="Gene3D" id="1.10.357.10">
    <property type="entry name" value="Tetracycline Repressor, domain 2"/>
    <property type="match status" value="1"/>
</dbReference>
<dbReference type="InterPro" id="IPR009057">
    <property type="entry name" value="Homeodomain-like_sf"/>
</dbReference>
<dbReference type="InterPro" id="IPR050109">
    <property type="entry name" value="HTH-type_TetR-like_transc_reg"/>
</dbReference>
<dbReference type="PROSITE" id="PS50977">
    <property type="entry name" value="HTH_TETR_2"/>
    <property type="match status" value="1"/>
</dbReference>
<keyword evidence="3" id="KW-0804">Transcription</keyword>
<dbReference type="EMBL" id="CZQC01000029">
    <property type="protein sequence ID" value="CUS40950.1"/>
    <property type="molecule type" value="Genomic_DNA"/>
</dbReference>
<dbReference type="GO" id="GO:0003700">
    <property type="term" value="F:DNA-binding transcription factor activity"/>
    <property type="evidence" value="ECO:0007669"/>
    <property type="project" value="TreeGrafter"/>
</dbReference>